<dbReference type="WBParaSite" id="TCLT_0000956501-mRNA-1">
    <property type="protein sequence ID" value="TCLT_0000956501-mRNA-1"/>
    <property type="gene ID" value="TCLT_0000956501"/>
</dbReference>
<comment type="catalytic activity">
    <reaction evidence="1 9">
        <text>S-ubiquitinyl-[E2 ubiquitin-conjugating enzyme]-L-cysteine + [acceptor protein]-L-lysine = [E2 ubiquitin-conjugating enzyme]-L-cysteine + N(6)-ubiquitinyl-[acceptor protein]-L-lysine.</text>
        <dbReference type="EC" id="2.3.2.27"/>
    </reaction>
</comment>
<reference evidence="14" key="1">
    <citation type="submission" date="2016-04" db="UniProtKB">
        <authorList>
            <consortium name="WormBaseParasite"/>
        </authorList>
    </citation>
    <scope>IDENTIFICATION</scope>
</reference>
<accession>A0A158RD02</accession>
<dbReference type="InterPro" id="IPR003126">
    <property type="entry name" value="Znf_UBR"/>
</dbReference>
<feature type="domain" description="UBR-type" evidence="11">
    <location>
        <begin position="96"/>
        <end position="157"/>
    </location>
</feature>
<dbReference type="InterPro" id="IPR039164">
    <property type="entry name" value="UBR1-like"/>
</dbReference>
<evidence type="ECO:0000256" key="1">
    <source>
        <dbReference type="ARBA" id="ARBA00000900"/>
    </source>
</evidence>
<evidence type="ECO:0000256" key="10">
    <source>
        <dbReference type="SAM" id="MobiDB-lite"/>
    </source>
</evidence>
<keyword evidence="3 9" id="KW-0808">Transferase</keyword>
<reference evidence="12 13" key="2">
    <citation type="submission" date="2018-11" db="EMBL/GenBank/DDBJ databases">
        <authorList>
            <consortium name="Pathogen Informatics"/>
        </authorList>
    </citation>
    <scope>NUCLEOTIDE SEQUENCE [LARGE SCALE GENOMIC DNA]</scope>
</reference>
<proteinExistence type="inferred from homology"/>
<name>A0A158RD02_THECL</name>
<dbReference type="UniPathway" id="UPA00143"/>
<evidence type="ECO:0000256" key="7">
    <source>
        <dbReference type="ARBA" id="ARBA00022833"/>
    </source>
</evidence>
<dbReference type="OrthoDB" id="15304at2759"/>
<evidence type="ECO:0000313" key="13">
    <source>
        <dbReference type="Proteomes" id="UP000276776"/>
    </source>
</evidence>
<dbReference type="FunFam" id="2.10.110.30:FF:000002">
    <property type="entry name" value="Putative e3 ubiquitin-protein ligase ubr3"/>
    <property type="match status" value="1"/>
</dbReference>
<gene>
    <name evidence="12" type="ORF">TCLT_LOCUS9554</name>
</gene>
<dbReference type="Pfam" id="PF02207">
    <property type="entry name" value="zf-UBR"/>
    <property type="match status" value="1"/>
</dbReference>
<protein>
    <recommendedName>
        <fullName evidence="9">E3 ubiquitin-protein ligase</fullName>
        <ecNumber evidence="9">2.3.2.27</ecNumber>
    </recommendedName>
</protein>
<dbReference type="Proteomes" id="UP000276776">
    <property type="component" value="Unassembled WGS sequence"/>
</dbReference>
<dbReference type="GO" id="GO:0016567">
    <property type="term" value="P:protein ubiquitination"/>
    <property type="evidence" value="ECO:0007669"/>
    <property type="project" value="UniProtKB-UniRule"/>
</dbReference>
<keyword evidence="7 9" id="KW-0862">Zinc</keyword>
<comment type="similarity">
    <text evidence="8 9">Belongs to the E3 ubiquitin-protein ligase UBR1-like family.</text>
</comment>
<dbReference type="STRING" id="103827.A0A158RD02"/>
<evidence type="ECO:0000313" key="14">
    <source>
        <dbReference type="WBParaSite" id="TCLT_0000956501-mRNA-1"/>
    </source>
</evidence>
<organism evidence="14">
    <name type="scientific">Thelazia callipaeda</name>
    <name type="common">Oriental eyeworm</name>
    <name type="synonym">Parasitic nematode</name>
    <dbReference type="NCBI Taxonomy" id="103827"/>
    <lineage>
        <taxon>Eukaryota</taxon>
        <taxon>Metazoa</taxon>
        <taxon>Ecdysozoa</taxon>
        <taxon>Nematoda</taxon>
        <taxon>Chromadorea</taxon>
        <taxon>Rhabditida</taxon>
        <taxon>Spirurina</taxon>
        <taxon>Spiruromorpha</taxon>
        <taxon>Thelazioidea</taxon>
        <taxon>Thelaziidae</taxon>
        <taxon>Thelazia</taxon>
    </lineage>
</organism>
<dbReference type="AlphaFoldDB" id="A0A158RD02"/>
<dbReference type="PANTHER" id="PTHR21497:SF39">
    <property type="entry name" value="E3 UBIQUITIN-PROTEIN LIGASE UBR3"/>
    <property type="match status" value="1"/>
</dbReference>
<evidence type="ECO:0000256" key="6">
    <source>
        <dbReference type="ARBA" id="ARBA00022786"/>
    </source>
</evidence>
<feature type="region of interest" description="Disordered" evidence="10">
    <location>
        <begin position="1"/>
        <end position="27"/>
    </location>
</feature>
<dbReference type="GO" id="GO:0008270">
    <property type="term" value="F:zinc ion binding"/>
    <property type="evidence" value="ECO:0007669"/>
    <property type="project" value="UniProtKB-UniRule"/>
</dbReference>
<dbReference type="GO" id="GO:0000151">
    <property type="term" value="C:ubiquitin ligase complex"/>
    <property type="evidence" value="ECO:0007669"/>
    <property type="project" value="TreeGrafter"/>
</dbReference>
<dbReference type="Gene3D" id="2.10.110.30">
    <property type="match status" value="1"/>
</dbReference>
<keyword evidence="6 9" id="KW-0833">Ubl conjugation pathway</keyword>
<evidence type="ECO:0000256" key="3">
    <source>
        <dbReference type="ARBA" id="ARBA00022679"/>
    </source>
</evidence>
<dbReference type="PANTHER" id="PTHR21497">
    <property type="entry name" value="UBIQUITIN LIGASE E3 ALPHA-RELATED"/>
    <property type="match status" value="1"/>
</dbReference>
<dbReference type="EC" id="2.3.2.27" evidence="9"/>
<keyword evidence="4 9" id="KW-0479">Metal-binding</keyword>
<keyword evidence="5 9" id="KW-0863">Zinc-finger</keyword>
<evidence type="ECO:0000256" key="2">
    <source>
        <dbReference type="ARBA" id="ARBA00004906"/>
    </source>
</evidence>
<dbReference type="GO" id="GO:0005737">
    <property type="term" value="C:cytoplasm"/>
    <property type="evidence" value="ECO:0007669"/>
    <property type="project" value="TreeGrafter"/>
</dbReference>
<keyword evidence="13" id="KW-1185">Reference proteome</keyword>
<dbReference type="EMBL" id="UYYF01004824">
    <property type="protein sequence ID" value="VDN07190.1"/>
    <property type="molecule type" value="Genomic_DNA"/>
</dbReference>
<dbReference type="GO" id="GO:0061630">
    <property type="term" value="F:ubiquitin protein ligase activity"/>
    <property type="evidence" value="ECO:0007669"/>
    <property type="project" value="UniProtKB-UniRule"/>
</dbReference>
<sequence>MPRNSSNGAVTLSNGSSDGVVKSDEDETMEQARKLKNICDELKAAGCPLFGGRFCDELPEHIRTKADELDTFLNNLIGGSATDPFESGTRDELRILMAQGQTVETFKKKSMSLCSSCFKHSNHEGHDFNRFFSHSGGACDCGNVDVLNESGFCFRHGPNARRPPVPSSDIVSLGEFIIPKLFVRLFLYFRGWVSQQLDTTKEYRVLRSGASKEIFGLQLVSRAHILIEFIQELIDYGGPIRDVLVKNLLDRQLYKDLNKHSNVDHTKNSDRVHDLSLDWRTRHLLLEDIESLKPVTTTESSDNNTCYELECLLDELIFWMVRLIFPQVIVNLCLSLLSDVEYRDIFARRFFSWYLCIAEIIVELSSQEDDHTVYGAGSRIVHISVQILSSEAQCIMLDNEIDLRYKIISSACCVLKTGVQKSTITQAKDYFYECSPPSTDDDRLFKWLVYSVDANQPLRRTSFWTFMSDLQNLLTHGELARRFLFDSRCMRGYVDLIAPMQGMNLNYRIITGDHLEYDNQPYQLAFHFEWEVSSINMFNILSALTTEVDYMIVYLLQWKVALEKWFDAIGLTDHDLSVPPYCVSYHIPLHRHLSAGILRSIELSQFSSCLNHLAKNEEFLRKALLHPLRIQACRAETSAGMWARNGHAARNQSFYYAQTTYNIAFMECDLSLIRFVACFIDTEWLMEAIMKAFYLDNCFAFCGFLSYDHILIPSKERVITRKEWVDFLVDGGLRLLLDIVVVRWNTSGNDTGELKKEIVAALAVSDLTYSKLRSSIPDKGNRPFIDDRTFDVILGKVGFFNLTDGH</sequence>
<comment type="pathway">
    <text evidence="2 9">Protein modification; protein ubiquitination.</text>
</comment>
<dbReference type="GO" id="GO:0071596">
    <property type="term" value="P:ubiquitin-dependent protein catabolic process via the N-end rule pathway"/>
    <property type="evidence" value="ECO:0007669"/>
    <property type="project" value="UniProtKB-UniRule"/>
</dbReference>
<evidence type="ECO:0000256" key="9">
    <source>
        <dbReference type="RuleBase" id="RU366018"/>
    </source>
</evidence>
<evidence type="ECO:0000259" key="11">
    <source>
        <dbReference type="SMART" id="SM00396"/>
    </source>
</evidence>
<comment type="function">
    <text evidence="9">Ubiquitin ligase protein which is a component of the N-end rule pathway. Recognizes and binds to proteins bearing specific N-terminal residues that are destabilizing according to the N-end rule, leading to their ubiquitination and subsequent degradation.</text>
</comment>
<evidence type="ECO:0000256" key="8">
    <source>
        <dbReference type="ARBA" id="ARBA00046341"/>
    </source>
</evidence>
<dbReference type="SMART" id="SM00396">
    <property type="entry name" value="ZnF_UBR1"/>
    <property type="match status" value="1"/>
</dbReference>
<evidence type="ECO:0000256" key="4">
    <source>
        <dbReference type="ARBA" id="ARBA00022723"/>
    </source>
</evidence>
<dbReference type="OMA" id="MYLDERK"/>
<evidence type="ECO:0000256" key="5">
    <source>
        <dbReference type="ARBA" id="ARBA00022771"/>
    </source>
</evidence>
<feature type="compositionally biased region" description="Polar residues" evidence="10">
    <location>
        <begin position="1"/>
        <end position="17"/>
    </location>
</feature>
<evidence type="ECO:0000313" key="12">
    <source>
        <dbReference type="EMBL" id="VDN07190.1"/>
    </source>
</evidence>
<dbReference type="CDD" id="cd19673">
    <property type="entry name" value="UBR-box_UBR3"/>
    <property type="match status" value="1"/>
</dbReference>